<dbReference type="GO" id="GO:0019432">
    <property type="term" value="P:triglyceride biosynthetic process"/>
    <property type="evidence" value="ECO:0007669"/>
    <property type="project" value="TreeGrafter"/>
</dbReference>
<keyword evidence="15" id="KW-1185">Reference proteome</keyword>
<dbReference type="Pfam" id="PF03007">
    <property type="entry name" value="WS_DGAT_cat"/>
    <property type="match status" value="1"/>
</dbReference>
<evidence type="ECO:0000256" key="11">
    <source>
        <dbReference type="SAM" id="MobiDB-lite"/>
    </source>
</evidence>
<feature type="region of interest" description="Disordered" evidence="11">
    <location>
        <begin position="1"/>
        <end position="38"/>
    </location>
</feature>
<feature type="domain" description="O-acyltransferase WSD1 C-terminal" evidence="13">
    <location>
        <begin position="351"/>
        <end position="495"/>
    </location>
</feature>
<evidence type="ECO:0000256" key="7">
    <source>
        <dbReference type="ARBA" id="ARBA00023315"/>
    </source>
</evidence>
<dbReference type="PANTHER" id="PTHR31650">
    <property type="entry name" value="O-ACYLTRANSFERASE (WSD1-LIKE) FAMILY PROTEIN"/>
    <property type="match status" value="1"/>
</dbReference>
<comment type="similarity">
    <text evidence="8">In the N-terminal section; belongs to the long-chain O-acyltransferase family.</text>
</comment>
<evidence type="ECO:0000313" key="14">
    <source>
        <dbReference type="EMBL" id="KAJ6823145.1"/>
    </source>
</evidence>
<dbReference type="InterPro" id="IPR009721">
    <property type="entry name" value="O-acyltransferase_WSD1_C"/>
</dbReference>
<keyword evidence="5" id="KW-0808">Transferase</keyword>
<evidence type="ECO:0000259" key="12">
    <source>
        <dbReference type="Pfam" id="PF03007"/>
    </source>
</evidence>
<comment type="pathway">
    <text evidence="3">Glycerolipid metabolism; triacylglycerol biosynthesis.</text>
</comment>
<comment type="catalytic activity">
    <reaction evidence="10">
        <text>an acyl-CoA + a 1,2-diacyl-sn-glycerol = a triacyl-sn-glycerol + CoA</text>
        <dbReference type="Rhea" id="RHEA:10868"/>
        <dbReference type="ChEBI" id="CHEBI:17815"/>
        <dbReference type="ChEBI" id="CHEBI:57287"/>
        <dbReference type="ChEBI" id="CHEBI:58342"/>
        <dbReference type="ChEBI" id="CHEBI:64615"/>
        <dbReference type="EC" id="2.3.1.20"/>
    </reaction>
</comment>
<dbReference type="GO" id="GO:0005789">
    <property type="term" value="C:endoplasmic reticulum membrane"/>
    <property type="evidence" value="ECO:0007669"/>
    <property type="project" value="UniProtKB-SubCell"/>
</dbReference>
<feature type="domain" description="O-acyltransferase WSD1-like N-terminal" evidence="12">
    <location>
        <begin position="127"/>
        <end position="286"/>
    </location>
</feature>
<keyword evidence="6" id="KW-0256">Endoplasmic reticulum</keyword>
<accession>A0AAX6G459</accession>
<comment type="catalytic activity">
    <reaction evidence="9">
        <text>a long chain fatty alcohol + a fatty acyl-CoA = a long-chain alcohol wax ester + CoA</text>
        <dbReference type="Rhea" id="RHEA:38443"/>
        <dbReference type="ChEBI" id="CHEBI:17135"/>
        <dbReference type="ChEBI" id="CHEBI:57287"/>
        <dbReference type="ChEBI" id="CHEBI:77636"/>
        <dbReference type="ChEBI" id="CHEBI:235323"/>
        <dbReference type="EC" id="2.3.1.75"/>
    </reaction>
</comment>
<evidence type="ECO:0000256" key="2">
    <source>
        <dbReference type="ARBA" id="ARBA00004586"/>
    </source>
</evidence>
<proteinExistence type="inferred from homology"/>
<protein>
    <submittedName>
        <fullName evidence="14">O-acyltransferase WSD1-like</fullName>
    </submittedName>
</protein>
<comment type="pathway">
    <text evidence="4">Lipid metabolism.</text>
</comment>
<dbReference type="GO" id="GO:0005886">
    <property type="term" value="C:plasma membrane"/>
    <property type="evidence" value="ECO:0007669"/>
    <property type="project" value="UniProtKB-SubCell"/>
</dbReference>
<dbReference type="AlphaFoldDB" id="A0AAX6G459"/>
<dbReference type="Gene3D" id="3.30.559.10">
    <property type="entry name" value="Chloramphenicol acetyltransferase-like domain"/>
    <property type="match status" value="1"/>
</dbReference>
<dbReference type="SUPFAM" id="SSF52777">
    <property type="entry name" value="CoA-dependent acyltransferases"/>
    <property type="match status" value="1"/>
</dbReference>
<evidence type="ECO:0000256" key="6">
    <source>
        <dbReference type="ARBA" id="ARBA00022824"/>
    </source>
</evidence>
<evidence type="ECO:0000259" key="13">
    <source>
        <dbReference type="Pfam" id="PF06974"/>
    </source>
</evidence>
<gene>
    <name evidence="14" type="ORF">M6B38_385150</name>
</gene>
<reference evidence="14" key="2">
    <citation type="submission" date="2023-04" db="EMBL/GenBank/DDBJ databases">
        <authorList>
            <person name="Bruccoleri R.E."/>
            <person name="Oakeley E.J."/>
            <person name="Faust A.-M."/>
            <person name="Dessus-Babus S."/>
            <person name="Altorfer M."/>
            <person name="Burckhardt D."/>
            <person name="Oertli M."/>
            <person name="Naumann U."/>
            <person name="Petersen F."/>
            <person name="Wong J."/>
        </authorList>
    </citation>
    <scope>NUCLEOTIDE SEQUENCE</scope>
    <source>
        <strain evidence="14">GSM-AAB239-AS_SAM_17_03QT</strain>
        <tissue evidence="14">Leaf</tissue>
    </source>
</reference>
<comment type="subcellular location">
    <subcellularLocation>
        <location evidence="1">Cell membrane</location>
        <topology evidence="1">Single-pass membrane protein</topology>
    </subcellularLocation>
    <subcellularLocation>
        <location evidence="2">Endoplasmic reticulum membrane</location>
    </subcellularLocation>
</comment>
<evidence type="ECO:0000256" key="8">
    <source>
        <dbReference type="ARBA" id="ARBA00024360"/>
    </source>
</evidence>
<dbReference type="EMBL" id="JANAVB010023599">
    <property type="protein sequence ID" value="KAJ6823145.1"/>
    <property type="molecule type" value="Genomic_DNA"/>
</dbReference>
<evidence type="ECO:0000256" key="1">
    <source>
        <dbReference type="ARBA" id="ARBA00004162"/>
    </source>
</evidence>
<dbReference type="Pfam" id="PF06974">
    <property type="entry name" value="WS_DGAT_C"/>
    <property type="match status" value="1"/>
</dbReference>
<sequence>MGPDKEEKSTATTKKRALTINTEKKKKKGEEKHDEDGEALSPAARLFHQRSFNCHIIAMMGLAKRIDVDAVKAGLEETLLRHPRFSSVMVPGTKERWLRTKVVIDNHIVVPDLNVEDSSLSSRDQLVEDYVSSLSTTTLPLSQPLWDIHILNIRTSEAEAIGVLRVHHSLGDGVSLISLLLACTRRTSDPNALPTLPDSQRRSAHSGGRGLCGFIMSIWKVMVLMWHTLVDVLLFVATSTFLKDTETPLKGKDGVGFHRKRFIHRDLSLDDVKVVKNAIGCTVNDVLVGITSAALSRYLNRRYGEMDDAKDKKKNLPPNIRLRTTMLVNVRKNSGIHALAELMKGHGGARWGNRIGYAILRFPIAMFEDPVDYIRKGMEVTERKKNSLESIFTYASGVLIVKLLGIKVAAALCHRMLSNTTVSFSSIAGPVEEIGFYDHPLVYIAPSVYGHPQAVTLHFQSYMNKIKLVLAVDELTVPDPKRLVDDFVESLKLIKDATVKNSS</sequence>
<dbReference type="PANTHER" id="PTHR31650:SF1">
    <property type="entry name" value="WAX ESTER SYNTHASE_DIACYLGLYCEROL ACYLTRANSFERASE 4-RELATED"/>
    <property type="match status" value="1"/>
</dbReference>
<dbReference type="InterPro" id="IPR004255">
    <property type="entry name" value="O-acyltransferase_WSD1_N"/>
</dbReference>
<dbReference type="InterPro" id="IPR045034">
    <property type="entry name" value="O-acyltransferase_WSD1-like"/>
</dbReference>
<organism evidence="14 15">
    <name type="scientific">Iris pallida</name>
    <name type="common">Sweet iris</name>
    <dbReference type="NCBI Taxonomy" id="29817"/>
    <lineage>
        <taxon>Eukaryota</taxon>
        <taxon>Viridiplantae</taxon>
        <taxon>Streptophyta</taxon>
        <taxon>Embryophyta</taxon>
        <taxon>Tracheophyta</taxon>
        <taxon>Spermatophyta</taxon>
        <taxon>Magnoliopsida</taxon>
        <taxon>Liliopsida</taxon>
        <taxon>Asparagales</taxon>
        <taxon>Iridaceae</taxon>
        <taxon>Iridoideae</taxon>
        <taxon>Irideae</taxon>
        <taxon>Iris</taxon>
    </lineage>
</organism>
<reference evidence="14" key="1">
    <citation type="journal article" date="2023" name="GigaByte">
        <title>Genome assembly of the bearded iris, Iris pallida Lam.</title>
        <authorList>
            <person name="Bruccoleri R.E."/>
            <person name="Oakeley E.J."/>
            <person name="Faust A.M.E."/>
            <person name="Altorfer M."/>
            <person name="Dessus-Babus S."/>
            <person name="Burckhardt D."/>
            <person name="Oertli M."/>
            <person name="Naumann U."/>
            <person name="Petersen F."/>
            <person name="Wong J."/>
        </authorList>
    </citation>
    <scope>NUCLEOTIDE SEQUENCE</scope>
    <source>
        <strain evidence="14">GSM-AAB239-AS_SAM_17_03QT</strain>
    </source>
</reference>
<evidence type="ECO:0000256" key="3">
    <source>
        <dbReference type="ARBA" id="ARBA00004771"/>
    </source>
</evidence>
<evidence type="ECO:0000256" key="4">
    <source>
        <dbReference type="ARBA" id="ARBA00005189"/>
    </source>
</evidence>
<keyword evidence="7" id="KW-0012">Acyltransferase</keyword>
<evidence type="ECO:0000256" key="10">
    <source>
        <dbReference type="ARBA" id="ARBA00048109"/>
    </source>
</evidence>
<evidence type="ECO:0000313" key="15">
    <source>
        <dbReference type="Proteomes" id="UP001140949"/>
    </source>
</evidence>
<dbReference type="Proteomes" id="UP001140949">
    <property type="component" value="Unassembled WGS sequence"/>
</dbReference>
<name>A0AAX6G459_IRIPA</name>
<dbReference type="GO" id="GO:0004144">
    <property type="term" value="F:diacylglycerol O-acyltransferase activity"/>
    <property type="evidence" value="ECO:0007669"/>
    <property type="project" value="UniProtKB-EC"/>
</dbReference>
<dbReference type="InterPro" id="IPR023213">
    <property type="entry name" value="CAT-like_dom_sf"/>
</dbReference>
<dbReference type="GO" id="GO:0047196">
    <property type="term" value="F:long-chain-alcohol O-fatty-acyltransferase activity"/>
    <property type="evidence" value="ECO:0007669"/>
    <property type="project" value="UniProtKB-EC"/>
</dbReference>
<comment type="caution">
    <text evidence="14">The sequence shown here is derived from an EMBL/GenBank/DDBJ whole genome shotgun (WGS) entry which is preliminary data.</text>
</comment>
<evidence type="ECO:0000256" key="5">
    <source>
        <dbReference type="ARBA" id="ARBA00022679"/>
    </source>
</evidence>
<evidence type="ECO:0000256" key="9">
    <source>
        <dbReference type="ARBA" id="ARBA00047604"/>
    </source>
</evidence>